<sequence length="455" mass="51914">MQLNSLTAISPIDGRYSEKTAALRPLCSEYGLFYFRVLVEIRWLQTLAKHSAIEEVPVFSIAAQQQLNQIIENFNLADAQQIKALEKTTHHDIKAVEYFLKEKLAENSELKPICEFIHFGCTSEDINNLAYALMLKEVRQKHLLPHIEQLINHLRKLARQYASCAMLGRTHGQAAVPTTMGKELANFTQRLIAQQKLLTQVTILGKFNGAVGNYNAHRIAYPDINWPKLGQEFVLSLGLNWNAYTTQIEPHDYIAEYCDSLKRINTLLIHLAADCWGYISLGYFKQRIKKGEVGSSTMPHKINPIDFENAEGNLSLANSLYQHFANTLPISRWQRDLRDSTLLRNLGTAFAHNLIAYKSLLQGLEKISIDEIKLKQDLDQHWEILAEAIQTVLRRHGAEMPYERLKALTQGKKLDQEILHQFIKTLEIPETVKQELLQLSPVNYLGYASELAQAI</sequence>
<dbReference type="PRINTS" id="PR00149">
    <property type="entry name" value="FUMRATELYASE"/>
</dbReference>
<dbReference type="UniPathway" id="UPA00074">
    <property type="reaction ID" value="UER00132"/>
</dbReference>
<dbReference type="Pfam" id="PF08328">
    <property type="entry name" value="ASL_C"/>
    <property type="match status" value="1"/>
</dbReference>
<dbReference type="GO" id="GO:0044208">
    <property type="term" value="P:'de novo' AMP biosynthetic process"/>
    <property type="evidence" value="ECO:0007669"/>
    <property type="project" value="UniProtKB-UniPathway"/>
</dbReference>
<comment type="pathway">
    <text evidence="1 13">Purine metabolism; IMP biosynthesis via de novo pathway; 5-amino-1-(5-phospho-D-ribosyl)imidazole-4-carboxamide from 5-amino-1-(5-phospho-D-ribosyl)imidazole-4-carboxylate: step 2/2.</text>
</comment>
<feature type="domain" description="Fumarate lyase N-terminal" evidence="14">
    <location>
        <begin position="14"/>
        <end position="312"/>
    </location>
</feature>
<accession>A0A370CIE3</accession>
<comment type="caution">
    <text evidence="16">The sequence shown here is derived from an EMBL/GenBank/DDBJ whole genome shotgun (WGS) entry which is preliminary data.</text>
</comment>
<comment type="catalytic activity">
    <reaction evidence="11">
        <text>N(6)-(1,2-dicarboxyethyl)-AMP = fumarate + AMP</text>
        <dbReference type="Rhea" id="RHEA:16853"/>
        <dbReference type="ChEBI" id="CHEBI:29806"/>
        <dbReference type="ChEBI" id="CHEBI:57567"/>
        <dbReference type="ChEBI" id="CHEBI:456215"/>
        <dbReference type="EC" id="4.3.2.2"/>
    </reaction>
    <physiologicalReaction direction="left-to-right" evidence="11">
        <dbReference type="Rhea" id="RHEA:16854"/>
    </physiologicalReaction>
</comment>
<evidence type="ECO:0000256" key="4">
    <source>
        <dbReference type="ARBA" id="ARBA00012339"/>
    </source>
</evidence>
<dbReference type="EC" id="4.3.2.2" evidence="4 12"/>
<name>A0A370CIE3_9COXI</name>
<comment type="catalytic activity">
    <reaction evidence="8">
        <text>(2S)-2-[5-amino-1-(5-phospho-beta-D-ribosyl)imidazole-4-carboxamido]succinate = 5-amino-1-(5-phospho-beta-D-ribosyl)imidazole-4-carboxamide + fumarate</text>
        <dbReference type="Rhea" id="RHEA:23920"/>
        <dbReference type="ChEBI" id="CHEBI:29806"/>
        <dbReference type="ChEBI" id="CHEBI:58443"/>
        <dbReference type="ChEBI" id="CHEBI:58475"/>
        <dbReference type="EC" id="4.3.2.2"/>
    </reaction>
    <physiologicalReaction direction="left-to-right" evidence="8">
        <dbReference type="Rhea" id="RHEA:23921"/>
    </physiologicalReaction>
</comment>
<dbReference type="FunFam" id="1.10.275.10:FF:000003">
    <property type="entry name" value="Adenylosuccinate lyase"/>
    <property type="match status" value="1"/>
</dbReference>
<dbReference type="GO" id="GO:0004018">
    <property type="term" value="F:N6-(1,2-dicarboxyethyl)AMP AMP-lyase (fumarate-forming) activity"/>
    <property type="evidence" value="ECO:0007669"/>
    <property type="project" value="UniProtKB-UniRule"/>
</dbReference>
<dbReference type="InterPro" id="IPR013539">
    <property type="entry name" value="PurB_C"/>
</dbReference>
<dbReference type="Gene3D" id="1.20.200.10">
    <property type="entry name" value="Fumarase/aspartase (Central domain)"/>
    <property type="match status" value="1"/>
</dbReference>
<evidence type="ECO:0000256" key="13">
    <source>
        <dbReference type="RuleBase" id="RU361172"/>
    </source>
</evidence>
<dbReference type="InterPro" id="IPR024083">
    <property type="entry name" value="Fumarase/histidase_N"/>
</dbReference>
<evidence type="ECO:0000259" key="15">
    <source>
        <dbReference type="Pfam" id="PF08328"/>
    </source>
</evidence>
<comment type="pathway">
    <text evidence="2 13">Purine metabolism; AMP biosynthesis via de novo pathway; AMP from IMP: step 2/2.</text>
</comment>
<reference evidence="16 17" key="2">
    <citation type="journal article" date="2018" name="J. Invertebr. Pathol.">
        <title>'Candidatus Aquirickettsiella gammari' (Gammaproteobacteria: Legionellales: Coxiellaceae): A bacterial pathogen of the freshwater crustacean Gammarus fossarum (Malacostraca: Amphipoda).</title>
        <authorList>
            <person name="Bojko J."/>
            <person name="Dunn A.M."/>
            <person name="Stebbing P.D."/>
            <person name="van Aerle R."/>
            <person name="Bacela-Spychalska K."/>
            <person name="Bean T.P."/>
            <person name="Urrutia A."/>
            <person name="Stentiford G.D."/>
        </authorList>
    </citation>
    <scope>NUCLEOTIDE SEQUENCE [LARGE SCALE GENOMIC DNA]</scope>
    <source>
        <strain evidence="16">RA15029</strain>
    </source>
</reference>
<dbReference type="Pfam" id="PF00206">
    <property type="entry name" value="Lyase_1"/>
    <property type="match status" value="1"/>
</dbReference>
<dbReference type="EMBL" id="NMOS02000007">
    <property type="protein sequence ID" value="RDH40575.1"/>
    <property type="molecule type" value="Genomic_DNA"/>
</dbReference>
<keyword evidence="7 13" id="KW-0456">Lyase</keyword>
<dbReference type="InterPro" id="IPR008948">
    <property type="entry name" value="L-Aspartase-like"/>
</dbReference>
<keyword evidence="6 13" id="KW-0658">Purine biosynthesis</keyword>
<dbReference type="GO" id="GO:0070626">
    <property type="term" value="F:(S)-2-(5-amino-1-(5-phospho-D-ribosyl)imidazole-4-carboxamido) succinate lyase (fumarate-forming) activity"/>
    <property type="evidence" value="ECO:0007669"/>
    <property type="project" value="RHEA"/>
</dbReference>
<dbReference type="Gene3D" id="1.10.40.30">
    <property type="entry name" value="Fumarase/aspartase (C-terminal domain)"/>
    <property type="match status" value="1"/>
</dbReference>
<evidence type="ECO:0000256" key="11">
    <source>
        <dbReference type="ARBA" id="ARBA00049115"/>
    </source>
</evidence>
<dbReference type="InterPro" id="IPR022761">
    <property type="entry name" value="Fumarate_lyase_N"/>
</dbReference>
<evidence type="ECO:0000256" key="6">
    <source>
        <dbReference type="ARBA" id="ARBA00022755"/>
    </source>
</evidence>
<dbReference type="CDD" id="cd01598">
    <property type="entry name" value="PurB"/>
    <property type="match status" value="1"/>
</dbReference>
<comment type="similarity">
    <text evidence="3 13">Belongs to the lyase 1 family. Adenylosuccinate lyase subfamily.</text>
</comment>
<dbReference type="InterPro" id="IPR004769">
    <property type="entry name" value="Pur_lyase"/>
</dbReference>
<dbReference type="Gene3D" id="1.10.275.10">
    <property type="entry name" value="Fumarase/aspartase (N-terminal domain)"/>
    <property type="match status" value="1"/>
</dbReference>
<gene>
    <name evidence="16" type="ORF">CFE62_003425</name>
</gene>
<reference evidence="16 17" key="1">
    <citation type="journal article" date="2017" name="Int. J. Syst. Evol. Microbiol.">
        <title>Aquarickettsiella crustaci n. gen. n. sp. (Gammaproteobacteria: Legionellales: Coxiellaceae); a bacterial pathogen of the freshwater crustacean: Gammarus fossarum (Malacostraca: Amphipoda).</title>
        <authorList>
            <person name="Bojko J."/>
            <person name="Dunn A.M."/>
            <person name="Stebbing P.D."/>
            <person name="Van Aerle R."/>
            <person name="Bacela-Spychalska K."/>
            <person name="Bean T.P."/>
            <person name="Stentiford G.D."/>
        </authorList>
    </citation>
    <scope>NUCLEOTIDE SEQUENCE [LARGE SCALE GENOMIC DNA]</scope>
    <source>
        <strain evidence="16">RA15029</strain>
    </source>
</reference>
<comment type="function">
    <text evidence="9">Catalyzes two reactions in de novo purine nucleotide biosynthesis. Catalyzes the breakdown of 5-aminoimidazole- (N-succinylocarboxamide) ribotide (SAICAR or 2-[5-amino-1-(5-phospho-beta-D-ribosyl)imidazole-4-carboxamido]succinate) to 5-aminoimidazole-4-carboxamide ribotide (AICAR or 5-amino-1-(5-phospho-beta-D-ribosyl)imidazole-4-carboxamide) and fumarate, and of adenylosuccinate (ADS or N(6)-(1,2-dicarboxyethyl)-AMP) to adenosine monophosphate (AMP) and fumarate.</text>
</comment>
<dbReference type="InterPro" id="IPR000362">
    <property type="entry name" value="Fumarate_lyase_fam"/>
</dbReference>
<dbReference type="UniPathway" id="UPA00075">
    <property type="reaction ID" value="UER00336"/>
</dbReference>
<dbReference type="PROSITE" id="PS00163">
    <property type="entry name" value="FUMARATE_LYASES"/>
    <property type="match status" value="1"/>
</dbReference>
<dbReference type="NCBIfam" id="TIGR00928">
    <property type="entry name" value="purB"/>
    <property type="match status" value="1"/>
</dbReference>
<evidence type="ECO:0000313" key="16">
    <source>
        <dbReference type="EMBL" id="RDH40575.1"/>
    </source>
</evidence>
<evidence type="ECO:0000256" key="8">
    <source>
        <dbReference type="ARBA" id="ARBA00024477"/>
    </source>
</evidence>
<evidence type="ECO:0000256" key="10">
    <source>
        <dbReference type="ARBA" id="ARBA00030717"/>
    </source>
</evidence>
<dbReference type="FunFam" id="1.20.200.10:FF:000004">
    <property type="entry name" value="Adenylosuccinate lyase"/>
    <property type="match status" value="1"/>
</dbReference>
<feature type="domain" description="Adenylosuccinate lyase PurB C-terminal" evidence="15">
    <location>
        <begin position="331"/>
        <end position="445"/>
    </location>
</feature>
<dbReference type="AlphaFoldDB" id="A0A370CIE3"/>
<dbReference type="PANTHER" id="PTHR43411">
    <property type="entry name" value="ADENYLOSUCCINATE LYASE"/>
    <property type="match status" value="1"/>
</dbReference>
<dbReference type="InterPro" id="IPR020557">
    <property type="entry name" value="Fumarate_lyase_CS"/>
</dbReference>
<evidence type="ECO:0000256" key="12">
    <source>
        <dbReference type="NCBIfam" id="TIGR00928"/>
    </source>
</evidence>
<dbReference type="Proteomes" id="UP000226429">
    <property type="component" value="Unassembled WGS sequence"/>
</dbReference>
<keyword evidence="17" id="KW-1185">Reference proteome</keyword>
<organism evidence="16 17">
    <name type="scientific">Candidatus Aquirickettsiella gammari</name>
    <dbReference type="NCBI Taxonomy" id="2016198"/>
    <lineage>
        <taxon>Bacteria</taxon>
        <taxon>Pseudomonadati</taxon>
        <taxon>Pseudomonadota</taxon>
        <taxon>Gammaproteobacteria</taxon>
        <taxon>Legionellales</taxon>
        <taxon>Coxiellaceae</taxon>
        <taxon>Candidatus Aquirickettsiella</taxon>
    </lineage>
</organism>
<dbReference type="PANTHER" id="PTHR43411:SF1">
    <property type="entry name" value="ADENYLOSUCCINATE LYASE"/>
    <property type="match status" value="1"/>
</dbReference>
<evidence type="ECO:0000256" key="3">
    <source>
        <dbReference type="ARBA" id="ARBA00008273"/>
    </source>
</evidence>
<proteinExistence type="inferred from homology"/>
<dbReference type="NCBIfam" id="NF006764">
    <property type="entry name" value="PRK09285.1"/>
    <property type="match status" value="1"/>
</dbReference>
<evidence type="ECO:0000256" key="9">
    <source>
        <dbReference type="ARBA" id="ARBA00025012"/>
    </source>
</evidence>
<evidence type="ECO:0000256" key="1">
    <source>
        <dbReference type="ARBA" id="ARBA00004706"/>
    </source>
</evidence>
<evidence type="ECO:0000256" key="2">
    <source>
        <dbReference type="ARBA" id="ARBA00004734"/>
    </source>
</evidence>
<evidence type="ECO:0000259" key="14">
    <source>
        <dbReference type="Pfam" id="PF00206"/>
    </source>
</evidence>
<evidence type="ECO:0000313" key="17">
    <source>
        <dbReference type="Proteomes" id="UP000226429"/>
    </source>
</evidence>
<protein>
    <recommendedName>
        <fullName evidence="5 12">Adenylosuccinate lyase</fullName>
        <shortName evidence="13">ASL</shortName>
        <ecNumber evidence="4 12">4.3.2.2</ecNumber>
    </recommendedName>
    <alternativeName>
        <fullName evidence="10 13">Adenylosuccinase</fullName>
    </alternativeName>
</protein>
<evidence type="ECO:0000256" key="7">
    <source>
        <dbReference type="ARBA" id="ARBA00023239"/>
    </source>
</evidence>
<dbReference type="SUPFAM" id="SSF48557">
    <property type="entry name" value="L-aspartase-like"/>
    <property type="match status" value="1"/>
</dbReference>
<dbReference type="InterPro" id="IPR047136">
    <property type="entry name" value="PurB_bact"/>
</dbReference>
<dbReference type="GO" id="GO:0006189">
    <property type="term" value="P:'de novo' IMP biosynthetic process"/>
    <property type="evidence" value="ECO:0007669"/>
    <property type="project" value="UniProtKB-UniPathway"/>
</dbReference>
<evidence type="ECO:0000256" key="5">
    <source>
        <dbReference type="ARBA" id="ARBA00017058"/>
    </source>
</evidence>